<evidence type="ECO:0000313" key="1">
    <source>
        <dbReference type="EMBL" id="QKC77145.1"/>
    </source>
</evidence>
<dbReference type="EMBL" id="CP033361">
    <property type="protein sequence ID" value="QKC77145.1"/>
    <property type="molecule type" value="Genomic_DNA"/>
</dbReference>
<protein>
    <submittedName>
        <fullName evidence="1">Uncharacterized protein</fullName>
    </submittedName>
</protein>
<evidence type="ECO:0000313" key="2">
    <source>
        <dbReference type="Proteomes" id="UP000503339"/>
    </source>
</evidence>
<sequence length="75" mass="8280">MFGQDSSQILYPEDIDRLCAIFDAVCDRYRILPDSEAALDLAADLVRLFQSGMAGETALRIAAEARLTEPYRLAG</sequence>
<name>A0A6M7UJ08_9HYPH</name>
<dbReference type="RefSeq" id="WP_064988432.1">
    <property type="nucleotide sequence ID" value="NZ_CP033361.1"/>
</dbReference>
<dbReference type="Proteomes" id="UP000503339">
    <property type="component" value="Chromosome"/>
</dbReference>
<gene>
    <name evidence="1" type="ORF">EB233_17915</name>
</gene>
<proteinExistence type="predicted"/>
<accession>A0A6M7UJ08</accession>
<reference evidence="1 2" key="1">
    <citation type="submission" date="2018-10" db="EMBL/GenBank/DDBJ databases">
        <authorList>
            <person name="Perry B.J."/>
            <person name="Sullivan J.T."/>
            <person name="Murphy R.J.T."/>
            <person name="Ramsay J.P."/>
            <person name="Ronson C.W."/>
        </authorList>
    </citation>
    <scope>NUCLEOTIDE SEQUENCE [LARGE SCALE GENOMIC DNA]</scope>
    <source>
        <strain evidence="1 2">NZP2014</strain>
    </source>
</reference>
<keyword evidence="2" id="KW-1185">Reference proteome</keyword>
<dbReference type="AlphaFoldDB" id="A0A6M7UJ08"/>
<dbReference type="KEGG" id="merd:EB233_17915"/>
<organism evidence="1 2">
    <name type="scientific">Mesorhizobium erdmanii</name>
    <dbReference type="NCBI Taxonomy" id="1777866"/>
    <lineage>
        <taxon>Bacteria</taxon>
        <taxon>Pseudomonadati</taxon>
        <taxon>Pseudomonadota</taxon>
        <taxon>Alphaproteobacteria</taxon>
        <taxon>Hyphomicrobiales</taxon>
        <taxon>Phyllobacteriaceae</taxon>
        <taxon>Mesorhizobium</taxon>
    </lineage>
</organism>